<evidence type="ECO:0000313" key="2">
    <source>
        <dbReference type="Proteomes" id="UP000683925"/>
    </source>
</evidence>
<proteinExistence type="predicted"/>
<protein>
    <submittedName>
        <fullName evidence="1">Uncharacterized protein</fullName>
    </submittedName>
</protein>
<accession>A0A8S1XX18</accession>
<sequence length="47" mass="5555">MNFTSEQNKKLIQQLQTLSMHFDQKITIEVSKKQCQIAIERLITFNS</sequence>
<reference evidence="1" key="1">
    <citation type="submission" date="2021-01" db="EMBL/GenBank/DDBJ databases">
        <authorList>
            <consortium name="Genoscope - CEA"/>
            <person name="William W."/>
        </authorList>
    </citation>
    <scope>NUCLEOTIDE SEQUENCE</scope>
</reference>
<evidence type="ECO:0000313" key="1">
    <source>
        <dbReference type="EMBL" id="CAD8205038.1"/>
    </source>
</evidence>
<comment type="caution">
    <text evidence="1">The sequence shown here is derived from an EMBL/GenBank/DDBJ whole genome shotgun (WGS) entry which is preliminary data.</text>
</comment>
<dbReference type="AlphaFoldDB" id="A0A8S1XX18"/>
<name>A0A8S1XX18_PAROT</name>
<dbReference type="Proteomes" id="UP000683925">
    <property type="component" value="Unassembled WGS sequence"/>
</dbReference>
<gene>
    <name evidence="1" type="ORF">POCTA_138.1.T1340101</name>
</gene>
<keyword evidence="2" id="KW-1185">Reference proteome</keyword>
<dbReference type="EMBL" id="CAJJDP010000135">
    <property type="protein sequence ID" value="CAD8205038.1"/>
    <property type="molecule type" value="Genomic_DNA"/>
</dbReference>
<organism evidence="1 2">
    <name type="scientific">Paramecium octaurelia</name>
    <dbReference type="NCBI Taxonomy" id="43137"/>
    <lineage>
        <taxon>Eukaryota</taxon>
        <taxon>Sar</taxon>
        <taxon>Alveolata</taxon>
        <taxon>Ciliophora</taxon>
        <taxon>Intramacronucleata</taxon>
        <taxon>Oligohymenophorea</taxon>
        <taxon>Peniculida</taxon>
        <taxon>Parameciidae</taxon>
        <taxon>Paramecium</taxon>
    </lineage>
</organism>